<comment type="subcellular location">
    <subcellularLocation>
        <location evidence="1">Cell membrane</location>
        <topology evidence="1">Multi-pass membrane protein</topology>
    </subcellularLocation>
</comment>
<evidence type="ECO:0000256" key="7">
    <source>
        <dbReference type="SAM" id="Phobius"/>
    </source>
</evidence>
<dbReference type="InterPro" id="IPR007353">
    <property type="entry name" value="DUF421"/>
</dbReference>
<evidence type="ECO:0000256" key="5">
    <source>
        <dbReference type="ARBA" id="ARBA00022989"/>
    </source>
</evidence>
<accession>A0ABS2PET5</accession>
<evidence type="ECO:0000256" key="3">
    <source>
        <dbReference type="ARBA" id="ARBA00022475"/>
    </source>
</evidence>
<evidence type="ECO:0000313" key="9">
    <source>
        <dbReference type="EMBL" id="MBM7633580.1"/>
    </source>
</evidence>
<evidence type="ECO:0000259" key="8">
    <source>
        <dbReference type="Pfam" id="PF04239"/>
    </source>
</evidence>
<keyword evidence="5 7" id="KW-1133">Transmembrane helix</keyword>
<comment type="similarity">
    <text evidence="2">Belongs to the UPF0702 family.</text>
</comment>
<keyword evidence="10" id="KW-1185">Reference proteome</keyword>
<reference evidence="9 10" key="1">
    <citation type="submission" date="2021-01" db="EMBL/GenBank/DDBJ databases">
        <title>Genomic Encyclopedia of Type Strains, Phase IV (KMG-IV): sequencing the most valuable type-strain genomes for metagenomic binning, comparative biology and taxonomic classification.</title>
        <authorList>
            <person name="Goeker M."/>
        </authorList>
    </citation>
    <scope>NUCLEOTIDE SEQUENCE [LARGE SCALE GENOMIC DNA]</scope>
    <source>
        <strain evidence="9 10">DSM 25540</strain>
    </source>
</reference>
<sequence length="228" mass="26169">MENLLADFAVVSGRIVTIIPLLLVCTLFMGKRSVGELPVFDYLIMITLASVTGADIADPTVPHIHTAYAIVAIAFFQRFWTYLTLRYKQFGKRVTFAPTIVMVHGKFIPKNIRHIHYTLDNIIGMLREKDVFHHDSIHYAIIEANGRLSILKNENGQPERLSYPLIVDGELDQSTTKKFHIDELQLMTMLKKQNIRSLKDIFYADLDHYGRLTVTKQNGELTLHTFEH</sequence>
<evidence type="ECO:0000313" key="10">
    <source>
        <dbReference type="Proteomes" id="UP000741863"/>
    </source>
</evidence>
<dbReference type="PANTHER" id="PTHR34582:SF6">
    <property type="entry name" value="UPF0702 TRANSMEMBRANE PROTEIN YCAP"/>
    <property type="match status" value="1"/>
</dbReference>
<feature type="domain" description="YetF C-terminal" evidence="8">
    <location>
        <begin position="86"/>
        <end position="206"/>
    </location>
</feature>
<dbReference type="Gene3D" id="3.30.240.20">
    <property type="entry name" value="bsu07140 like domains"/>
    <property type="match status" value="2"/>
</dbReference>
<feature type="transmembrane region" description="Helical" evidence="7">
    <location>
        <begin position="39"/>
        <end position="57"/>
    </location>
</feature>
<evidence type="ECO:0000256" key="2">
    <source>
        <dbReference type="ARBA" id="ARBA00006448"/>
    </source>
</evidence>
<evidence type="ECO:0000256" key="4">
    <source>
        <dbReference type="ARBA" id="ARBA00022692"/>
    </source>
</evidence>
<dbReference type="Proteomes" id="UP000741863">
    <property type="component" value="Unassembled WGS sequence"/>
</dbReference>
<keyword evidence="4 7" id="KW-0812">Transmembrane</keyword>
<dbReference type="RefSeq" id="WP_204698281.1">
    <property type="nucleotide sequence ID" value="NZ_JAFBEC010000007.1"/>
</dbReference>
<dbReference type="PANTHER" id="PTHR34582">
    <property type="entry name" value="UPF0702 TRANSMEMBRANE PROTEIN YCAP"/>
    <property type="match status" value="1"/>
</dbReference>
<keyword evidence="3" id="KW-1003">Cell membrane</keyword>
<feature type="transmembrane region" description="Helical" evidence="7">
    <location>
        <begin position="63"/>
        <end position="83"/>
    </location>
</feature>
<protein>
    <submittedName>
        <fullName evidence="9">Uncharacterized membrane protein YcaP (DUF421 family)</fullName>
    </submittedName>
</protein>
<dbReference type="Pfam" id="PF04239">
    <property type="entry name" value="DUF421"/>
    <property type="match status" value="1"/>
</dbReference>
<dbReference type="InterPro" id="IPR023090">
    <property type="entry name" value="UPF0702_alpha/beta_dom_sf"/>
</dbReference>
<organism evidence="9 10">
    <name type="scientific">Geomicrobium sediminis</name>
    <dbReference type="NCBI Taxonomy" id="1347788"/>
    <lineage>
        <taxon>Bacteria</taxon>
        <taxon>Bacillati</taxon>
        <taxon>Bacillota</taxon>
        <taxon>Bacilli</taxon>
        <taxon>Bacillales</taxon>
        <taxon>Geomicrobium</taxon>
    </lineage>
</organism>
<dbReference type="EMBL" id="JAFBEC010000007">
    <property type="protein sequence ID" value="MBM7633580.1"/>
    <property type="molecule type" value="Genomic_DNA"/>
</dbReference>
<gene>
    <name evidence="9" type="ORF">JOD17_002674</name>
</gene>
<evidence type="ECO:0000256" key="1">
    <source>
        <dbReference type="ARBA" id="ARBA00004651"/>
    </source>
</evidence>
<comment type="caution">
    <text evidence="9">The sequence shown here is derived from an EMBL/GenBank/DDBJ whole genome shotgun (WGS) entry which is preliminary data.</text>
</comment>
<keyword evidence="6 7" id="KW-0472">Membrane</keyword>
<evidence type="ECO:0000256" key="6">
    <source>
        <dbReference type="ARBA" id="ARBA00023136"/>
    </source>
</evidence>
<name>A0ABS2PET5_9BACL</name>
<feature type="transmembrane region" description="Helical" evidence="7">
    <location>
        <begin position="6"/>
        <end position="27"/>
    </location>
</feature>
<proteinExistence type="inferred from homology"/>